<organism evidence="1">
    <name type="scientific">Myoviridae sp. ctnzH2</name>
    <dbReference type="NCBI Taxonomy" id="2827707"/>
    <lineage>
        <taxon>Viruses</taxon>
        <taxon>Duplodnaviria</taxon>
        <taxon>Heunggongvirae</taxon>
        <taxon>Uroviricota</taxon>
        <taxon>Caudoviricetes</taxon>
    </lineage>
</organism>
<protein>
    <submittedName>
        <fullName evidence="1">Uncharacterized protein</fullName>
    </submittedName>
</protein>
<accession>A0A8S5S7I9</accession>
<proteinExistence type="predicted"/>
<name>A0A8S5S7I9_9CAUD</name>
<sequence>MAATVKRHMRIIACRSFTGCRHSFLNWIGMRKLL</sequence>
<reference evidence="1" key="1">
    <citation type="journal article" date="2021" name="Proc. Natl. Acad. Sci. U.S.A.">
        <title>A Catalog of Tens of Thousands of Viruses from Human Metagenomes Reveals Hidden Associations with Chronic Diseases.</title>
        <authorList>
            <person name="Tisza M.J."/>
            <person name="Buck C.B."/>
        </authorList>
    </citation>
    <scope>NUCLEOTIDE SEQUENCE</scope>
    <source>
        <strain evidence="1">CtnzH2</strain>
    </source>
</reference>
<evidence type="ECO:0000313" key="1">
    <source>
        <dbReference type="EMBL" id="DAF47004.1"/>
    </source>
</evidence>
<dbReference type="EMBL" id="BK032549">
    <property type="protein sequence ID" value="DAF47004.1"/>
    <property type="molecule type" value="Genomic_DNA"/>
</dbReference>